<name>A0A090Q2E9_9FLAO</name>
<keyword evidence="2" id="KW-0732">Signal</keyword>
<comment type="caution">
    <text evidence="3">The sequence shown here is derived from an EMBL/GenBank/DDBJ whole genome shotgun (WGS) entry which is preliminary data.</text>
</comment>
<sequence>MKLLWLLLMSSILSYFGQAQVGIGTTNPAIGTILHIDDSSGTKGVKLPDANLIDLNTIDPLPIGTQVGTMVYNINTFTGQGFFYWTGFVWAPLQLFSERAAKFQNFKNIETTNDVNLNTTAGVDVEIMDGVVFNDNLDLFEQVTDANNRVTRIKVKKSGRYKITVFIGLEQDDTTAGSSSIQGRIRIKDSMNSLRFEGSSHRSSEMDRNGTGDDDGTLSFSEILNLDENDEISINCSNLEGTAAVYQRDKKGSAFIIEKIR</sequence>
<evidence type="ECO:0000256" key="2">
    <source>
        <dbReference type="SAM" id="SignalP"/>
    </source>
</evidence>
<feature type="compositionally biased region" description="Basic and acidic residues" evidence="1">
    <location>
        <begin position="198"/>
        <end position="211"/>
    </location>
</feature>
<dbReference type="RefSeq" id="WP_042277638.1">
    <property type="nucleotide sequence ID" value="NZ_BBML01000002.1"/>
</dbReference>
<feature type="chain" id="PRO_5001861509" description="C1q domain-containing protein" evidence="2">
    <location>
        <begin position="20"/>
        <end position="261"/>
    </location>
</feature>
<evidence type="ECO:0000256" key="1">
    <source>
        <dbReference type="SAM" id="MobiDB-lite"/>
    </source>
</evidence>
<feature type="region of interest" description="Disordered" evidence="1">
    <location>
        <begin position="197"/>
        <end position="216"/>
    </location>
</feature>
<reference evidence="3" key="1">
    <citation type="journal article" date="2014" name="Genome Announc.">
        <title>Draft Genome Sequences of Marine Flavobacterium Nonlabens Strains NR17, NR24, NR27, NR32, NR33, and Ara13.</title>
        <authorList>
            <person name="Nakanishi M."/>
            <person name="Meirelles P."/>
            <person name="Suzuki R."/>
            <person name="Takatani N."/>
            <person name="Mino S."/>
            <person name="Suda W."/>
            <person name="Oshima K."/>
            <person name="Hattori M."/>
            <person name="Ohkuma M."/>
            <person name="Hosokawa M."/>
            <person name="Miyashita K."/>
            <person name="Thompson F.L."/>
            <person name="Niwa A."/>
            <person name="Sawabe T."/>
            <person name="Sawabe T."/>
        </authorList>
    </citation>
    <scope>NUCLEOTIDE SEQUENCE [LARGE SCALE GENOMIC DNA]</scope>
    <source>
        <strain evidence="3">JCM 19294</strain>
    </source>
</reference>
<dbReference type="STRING" id="319236.BST91_08375"/>
<proteinExistence type="predicted"/>
<keyword evidence="4" id="KW-1185">Reference proteome</keyword>
<evidence type="ECO:0008006" key="5">
    <source>
        <dbReference type="Google" id="ProtNLM"/>
    </source>
</evidence>
<dbReference type="eggNOG" id="ENOG50336A4">
    <property type="taxonomic scope" value="Bacteria"/>
</dbReference>
<feature type="signal peptide" evidence="2">
    <location>
        <begin position="1"/>
        <end position="19"/>
    </location>
</feature>
<evidence type="ECO:0000313" key="3">
    <source>
        <dbReference type="EMBL" id="GAK96362.1"/>
    </source>
</evidence>
<organism evidence="3 4">
    <name type="scientific">Nonlabens tegetincola</name>
    <dbReference type="NCBI Taxonomy" id="323273"/>
    <lineage>
        <taxon>Bacteria</taxon>
        <taxon>Pseudomonadati</taxon>
        <taxon>Bacteroidota</taxon>
        <taxon>Flavobacteriia</taxon>
        <taxon>Flavobacteriales</taxon>
        <taxon>Flavobacteriaceae</taxon>
        <taxon>Nonlabens</taxon>
    </lineage>
</organism>
<protein>
    <recommendedName>
        <fullName evidence="5">C1q domain-containing protein</fullName>
    </recommendedName>
</protein>
<dbReference type="EMBL" id="BBML01000002">
    <property type="protein sequence ID" value="GAK96362.1"/>
    <property type="molecule type" value="Genomic_DNA"/>
</dbReference>
<gene>
    <name evidence="3" type="ORF">JCM19294_1875</name>
</gene>
<accession>A0A090Q2E9</accession>
<evidence type="ECO:0000313" key="4">
    <source>
        <dbReference type="Proteomes" id="UP000029221"/>
    </source>
</evidence>
<dbReference type="AlphaFoldDB" id="A0A090Q2E9"/>
<dbReference type="Proteomes" id="UP000029221">
    <property type="component" value="Unassembled WGS sequence"/>
</dbReference>